<dbReference type="GO" id="GO:0004386">
    <property type="term" value="F:helicase activity"/>
    <property type="evidence" value="ECO:0007669"/>
    <property type="project" value="UniProtKB-KW"/>
</dbReference>
<dbReference type="Proteomes" id="UP000642571">
    <property type="component" value="Unassembled WGS sequence"/>
</dbReference>
<dbReference type="Pfam" id="PF14493">
    <property type="entry name" value="HTH_40"/>
    <property type="match status" value="1"/>
</dbReference>
<keyword evidence="2" id="KW-0378">Hydrolase</keyword>
<dbReference type="EMBL" id="BMIN01000001">
    <property type="protein sequence ID" value="GGC99849.1"/>
    <property type="molecule type" value="Genomic_DNA"/>
</dbReference>
<dbReference type="InterPro" id="IPR008308">
    <property type="entry name" value="YpbB-like"/>
</dbReference>
<keyword evidence="3" id="KW-1185">Reference proteome</keyword>
<name>A0ABQ1PN02_9BACI</name>
<dbReference type="InterPro" id="IPR029491">
    <property type="entry name" value="Helicase_HTH"/>
</dbReference>
<organism evidence="2 3">
    <name type="scientific">Pontibacillus salipaludis</name>
    <dbReference type="NCBI Taxonomy" id="1697394"/>
    <lineage>
        <taxon>Bacteria</taxon>
        <taxon>Bacillati</taxon>
        <taxon>Bacillota</taxon>
        <taxon>Bacilli</taxon>
        <taxon>Bacillales</taxon>
        <taxon>Bacillaceae</taxon>
        <taxon>Pontibacillus</taxon>
    </lineage>
</organism>
<evidence type="ECO:0000313" key="3">
    <source>
        <dbReference type="Proteomes" id="UP000642571"/>
    </source>
</evidence>
<dbReference type="RefSeq" id="WP_188650360.1">
    <property type="nucleotide sequence ID" value="NZ_BMIN01000001.1"/>
</dbReference>
<evidence type="ECO:0000259" key="1">
    <source>
        <dbReference type="Pfam" id="PF14493"/>
    </source>
</evidence>
<dbReference type="Gene3D" id="1.10.10.1390">
    <property type="entry name" value="ATP-dependent DNA helicase RecQ"/>
    <property type="match status" value="1"/>
</dbReference>
<protein>
    <submittedName>
        <fullName evidence="2">ATP-dependent DNA helicase RecQ</fullName>
    </submittedName>
</protein>
<evidence type="ECO:0000313" key="2">
    <source>
        <dbReference type="EMBL" id="GGC99849.1"/>
    </source>
</evidence>
<comment type="caution">
    <text evidence="2">The sequence shown here is derived from an EMBL/GenBank/DDBJ whole genome shotgun (WGS) entry which is preliminary data.</text>
</comment>
<sequence>MFNTLLLHSIQQLQGERSASAILHMLTGKKSSQTFQDVYAYQLSTFFGIYRTITRDELMQELRNLKALHYITTKEREIRLTEAGMEILNKEPIEHTPLAWLNGTTYQHMDQQFWGRLVVFVQTASNIASGQHQFIPVDDRKEVLNWVKVKYRYEQSNLREYLQRLYSELYGLLKGMPEWIAEFTTYRLSSYHRYGMSKDQLAMRYNLSVHDVTITLQAVIHYLLQRVLDHQSTYPYLFQMCEDLQVTYPLTHSAQKTFEWIEKGHSLENIARIRKLKMSTIQDHIVEIALVNPHFRIDNYVTKEAAQNISHTANVLNTNRLKTIRDELSGDYSYFEIRLVLAASQGVSNHESRNT</sequence>
<keyword evidence="2" id="KW-0067">ATP-binding</keyword>
<proteinExistence type="predicted"/>
<keyword evidence="2" id="KW-0547">Nucleotide-binding</keyword>
<reference evidence="3" key="1">
    <citation type="journal article" date="2019" name="Int. J. Syst. Evol. Microbiol.">
        <title>The Global Catalogue of Microorganisms (GCM) 10K type strain sequencing project: providing services to taxonomists for standard genome sequencing and annotation.</title>
        <authorList>
            <consortium name="The Broad Institute Genomics Platform"/>
            <consortium name="The Broad Institute Genome Sequencing Center for Infectious Disease"/>
            <person name="Wu L."/>
            <person name="Ma J."/>
        </authorList>
    </citation>
    <scope>NUCLEOTIDE SEQUENCE [LARGE SCALE GENOMIC DNA]</scope>
    <source>
        <strain evidence="3">CGMCC 1.15353</strain>
    </source>
</reference>
<dbReference type="PIRSF" id="PIRSF021350">
    <property type="entry name" value="UCP021350"/>
    <property type="match status" value="1"/>
</dbReference>
<gene>
    <name evidence="2" type="ORF">GCM10011389_03910</name>
</gene>
<feature type="domain" description="Helicase Helix-turn-helix" evidence="1">
    <location>
        <begin position="253"/>
        <end position="341"/>
    </location>
</feature>
<keyword evidence="2" id="KW-0347">Helicase</keyword>
<accession>A0ABQ1PN02</accession>